<gene>
    <name evidence="11" type="primary">cysE</name>
    <name evidence="11" type="ORF">OQ252_05785</name>
</gene>
<dbReference type="Pfam" id="PF00132">
    <property type="entry name" value="Hexapep"/>
    <property type="match status" value="1"/>
</dbReference>
<dbReference type="PANTHER" id="PTHR42811">
    <property type="entry name" value="SERINE ACETYLTRANSFERASE"/>
    <property type="match status" value="1"/>
</dbReference>
<dbReference type="RefSeq" id="WP_166120871.1">
    <property type="nucleotide sequence ID" value="NZ_JAPIUX010000003.1"/>
</dbReference>
<dbReference type="InterPro" id="IPR018357">
    <property type="entry name" value="Hexapep_transf_CS"/>
</dbReference>
<evidence type="ECO:0000256" key="7">
    <source>
        <dbReference type="ARBA" id="ARBA00022737"/>
    </source>
</evidence>
<dbReference type="NCBIfam" id="TIGR01172">
    <property type="entry name" value="cysE"/>
    <property type="match status" value="1"/>
</dbReference>
<dbReference type="Proteomes" id="UP001526446">
    <property type="component" value="Unassembled WGS sequence"/>
</dbReference>
<dbReference type="GO" id="GO:0009001">
    <property type="term" value="F:serine O-acetyltransferase activity"/>
    <property type="evidence" value="ECO:0007669"/>
    <property type="project" value="UniProtKB-EC"/>
</dbReference>
<evidence type="ECO:0000313" key="11">
    <source>
        <dbReference type="EMBL" id="MCX2560912.1"/>
    </source>
</evidence>
<evidence type="ECO:0000256" key="5">
    <source>
        <dbReference type="ARBA" id="ARBA00022605"/>
    </source>
</evidence>
<dbReference type="EC" id="2.3.1.30" evidence="3"/>
<evidence type="ECO:0000256" key="9">
    <source>
        <dbReference type="ARBA" id="ARBA00049486"/>
    </source>
</evidence>
<evidence type="ECO:0000256" key="1">
    <source>
        <dbReference type="ARBA" id="ARBA00004876"/>
    </source>
</evidence>
<organism evidence="11 12">
    <name type="scientific">Acetobacter farinalis</name>
    <dbReference type="NCBI Taxonomy" id="1260984"/>
    <lineage>
        <taxon>Bacteria</taxon>
        <taxon>Pseudomonadati</taxon>
        <taxon>Pseudomonadota</taxon>
        <taxon>Alphaproteobacteria</taxon>
        <taxon>Acetobacterales</taxon>
        <taxon>Acetobacteraceae</taxon>
        <taxon>Acetobacter</taxon>
    </lineage>
</organism>
<keyword evidence="7" id="KW-0677">Repeat</keyword>
<dbReference type="Pfam" id="PF06426">
    <property type="entry name" value="SATase_N"/>
    <property type="match status" value="1"/>
</dbReference>
<evidence type="ECO:0000313" key="12">
    <source>
        <dbReference type="Proteomes" id="UP001526446"/>
    </source>
</evidence>
<dbReference type="InterPro" id="IPR053376">
    <property type="entry name" value="Serine_acetyltransferase"/>
</dbReference>
<keyword evidence="8 11" id="KW-0012">Acyltransferase</keyword>
<dbReference type="Gene3D" id="1.10.3130.10">
    <property type="entry name" value="serine acetyltransferase, domain 1"/>
    <property type="match status" value="1"/>
</dbReference>
<dbReference type="SMART" id="SM00971">
    <property type="entry name" value="SATase_N"/>
    <property type="match status" value="1"/>
</dbReference>
<dbReference type="CDD" id="cd03354">
    <property type="entry name" value="LbH_SAT"/>
    <property type="match status" value="1"/>
</dbReference>
<dbReference type="InterPro" id="IPR045304">
    <property type="entry name" value="LbH_SAT"/>
</dbReference>
<comment type="pathway">
    <text evidence="1">Amino-acid biosynthesis; L-cysteine biosynthesis; L-cysteine from L-serine: step 1/2.</text>
</comment>
<comment type="similarity">
    <text evidence="2">Belongs to the transferase hexapeptide repeat family.</text>
</comment>
<sequence>MSRPHLPSVLSSHFDEESLCSPKLELLWQQMIEQACVCHDPLVRGLLTTGIRSHTDFASALAALLGRKLGDRSVAADALVELVKESFDAQPEIVCAAAADMVAIRERDPACPDYVTPFLFFKGFHAVQSYRVAHWLWRSGRRHLSLHLQSRGSELFGVDIHPAARLGRRILFDHGTGIVVGETSIIEDDVSILQEVTLGGTGKHSGDRHPKVRRGVLIGAGAKVLGNIEIGEGAKIGAGSIVLESVPPFTTVVGNPARKVGTRHSGMPALSMDQMLPPIDYII</sequence>
<dbReference type="InterPro" id="IPR005881">
    <property type="entry name" value="Ser_O-AcTrfase"/>
</dbReference>
<feature type="domain" description="Serine acetyltransferase N-terminal" evidence="10">
    <location>
        <begin position="27"/>
        <end position="129"/>
    </location>
</feature>
<dbReference type="InterPro" id="IPR001451">
    <property type="entry name" value="Hexapep"/>
</dbReference>
<accession>A0ABT3Q6K9</accession>
<evidence type="ECO:0000256" key="8">
    <source>
        <dbReference type="ARBA" id="ARBA00023315"/>
    </source>
</evidence>
<evidence type="ECO:0000256" key="6">
    <source>
        <dbReference type="ARBA" id="ARBA00022679"/>
    </source>
</evidence>
<keyword evidence="5" id="KW-0028">Amino-acid biosynthesis</keyword>
<dbReference type="SUPFAM" id="SSF51161">
    <property type="entry name" value="Trimeric LpxA-like enzymes"/>
    <property type="match status" value="1"/>
</dbReference>
<evidence type="ECO:0000259" key="10">
    <source>
        <dbReference type="SMART" id="SM00971"/>
    </source>
</evidence>
<keyword evidence="12" id="KW-1185">Reference proteome</keyword>
<dbReference type="NCBIfam" id="NF041874">
    <property type="entry name" value="EPS_EpsC"/>
    <property type="match status" value="1"/>
</dbReference>
<dbReference type="InterPro" id="IPR042122">
    <property type="entry name" value="Ser_AcTrfase_N_sf"/>
</dbReference>
<keyword evidence="6 11" id="KW-0808">Transferase</keyword>
<dbReference type="EMBL" id="JAPIUX010000003">
    <property type="protein sequence ID" value="MCX2560912.1"/>
    <property type="molecule type" value="Genomic_DNA"/>
</dbReference>
<proteinExistence type="inferred from homology"/>
<protein>
    <recommendedName>
        <fullName evidence="4">Serine acetyltransferase</fullName>
        <ecNumber evidence="3">2.3.1.30</ecNumber>
    </recommendedName>
</protein>
<name>A0ABT3Q6K9_9PROT</name>
<evidence type="ECO:0000256" key="4">
    <source>
        <dbReference type="ARBA" id="ARBA00018522"/>
    </source>
</evidence>
<reference evidence="11 12" key="1">
    <citation type="submission" date="2022-11" db="EMBL/GenBank/DDBJ databases">
        <title>Genome sequencing of Acetobacter type strain.</title>
        <authorList>
            <person name="Heo J."/>
            <person name="Lee D."/>
            <person name="Han B.-H."/>
            <person name="Hong S.-B."/>
            <person name="Kwon S.-W."/>
        </authorList>
    </citation>
    <scope>NUCLEOTIDE SEQUENCE [LARGE SCALE GENOMIC DNA]</scope>
    <source>
        <strain evidence="11 12">KACC 21251</strain>
    </source>
</reference>
<comment type="caution">
    <text evidence="11">The sequence shown here is derived from an EMBL/GenBank/DDBJ whole genome shotgun (WGS) entry which is preliminary data.</text>
</comment>
<dbReference type="InterPro" id="IPR010493">
    <property type="entry name" value="Ser_AcTrfase_N"/>
</dbReference>
<dbReference type="PROSITE" id="PS00101">
    <property type="entry name" value="HEXAPEP_TRANSFERASES"/>
    <property type="match status" value="1"/>
</dbReference>
<comment type="catalytic activity">
    <reaction evidence="9">
        <text>L-serine + acetyl-CoA = O-acetyl-L-serine + CoA</text>
        <dbReference type="Rhea" id="RHEA:24560"/>
        <dbReference type="ChEBI" id="CHEBI:33384"/>
        <dbReference type="ChEBI" id="CHEBI:57287"/>
        <dbReference type="ChEBI" id="CHEBI:57288"/>
        <dbReference type="ChEBI" id="CHEBI:58340"/>
        <dbReference type="EC" id="2.3.1.30"/>
    </reaction>
</comment>
<evidence type="ECO:0000256" key="2">
    <source>
        <dbReference type="ARBA" id="ARBA00007274"/>
    </source>
</evidence>
<dbReference type="Gene3D" id="2.160.10.10">
    <property type="entry name" value="Hexapeptide repeat proteins"/>
    <property type="match status" value="1"/>
</dbReference>
<evidence type="ECO:0000256" key="3">
    <source>
        <dbReference type="ARBA" id="ARBA00013266"/>
    </source>
</evidence>
<dbReference type="InterPro" id="IPR011004">
    <property type="entry name" value="Trimer_LpxA-like_sf"/>
</dbReference>